<reference evidence="1" key="2">
    <citation type="submission" date="2013-10" db="EMBL/GenBank/DDBJ databases">
        <authorList>
            <person name="Aslett M."/>
        </authorList>
    </citation>
    <scope>NUCLEOTIDE SEQUENCE [LARGE SCALE GENOMIC DNA]</scope>
    <source>
        <strain evidence="1">Houghton</strain>
    </source>
</reference>
<organism evidence="1 2">
    <name type="scientific">Eimeria tenella</name>
    <name type="common">Coccidian parasite</name>
    <dbReference type="NCBI Taxonomy" id="5802"/>
    <lineage>
        <taxon>Eukaryota</taxon>
        <taxon>Sar</taxon>
        <taxon>Alveolata</taxon>
        <taxon>Apicomplexa</taxon>
        <taxon>Conoidasida</taxon>
        <taxon>Coccidia</taxon>
        <taxon>Eucoccidiorida</taxon>
        <taxon>Eimeriorina</taxon>
        <taxon>Eimeriidae</taxon>
        <taxon>Eimeria</taxon>
    </lineage>
</organism>
<dbReference type="Proteomes" id="UP000030747">
    <property type="component" value="Unassembled WGS sequence"/>
</dbReference>
<dbReference type="EMBL" id="HG675732">
    <property type="protein sequence ID" value="CDJ42676.1"/>
    <property type="molecule type" value="Genomic_DNA"/>
</dbReference>
<dbReference type="GeneID" id="25250527"/>
<dbReference type="VEuPathDB" id="ToxoDB:ETH_00006625"/>
<protein>
    <submittedName>
        <fullName evidence="1">Uncharacterized protein</fullName>
    </submittedName>
</protein>
<evidence type="ECO:0000313" key="2">
    <source>
        <dbReference type="Proteomes" id="UP000030747"/>
    </source>
</evidence>
<reference evidence="1" key="1">
    <citation type="submission" date="2013-10" db="EMBL/GenBank/DDBJ databases">
        <title>Genomic analysis of the causative agents of coccidiosis in chickens.</title>
        <authorList>
            <person name="Reid A.J."/>
            <person name="Blake D."/>
            <person name="Billington K."/>
            <person name="Browne H."/>
            <person name="Dunn M."/>
            <person name="Hung S."/>
            <person name="Kawahara F."/>
            <person name="Miranda-Saavedra D."/>
            <person name="Mourier T."/>
            <person name="Nagra H."/>
            <person name="Otto T.D."/>
            <person name="Rawlings N."/>
            <person name="Sanchez A."/>
            <person name="Sanders M."/>
            <person name="Subramaniam C."/>
            <person name="Tay Y."/>
            <person name="Dear P."/>
            <person name="Doerig C."/>
            <person name="Gruber A."/>
            <person name="Parkinson J."/>
            <person name="Shirley M."/>
            <person name="Wan K.L."/>
            <person name="Berriman M."/>
            <person name="Tomley F."/>
            <person name="Pain A."/>
        </authorList>
    </citation>
    <scope>NUCLEOTIDE SEQUENCE [LARGE SCALE GENOMIC DNA]</scope>
    <source>
        <strain evidence="1">Houghton</strain>
    </source>
</reference>
<accession>U6KXI5</accession>
<name>U6KXI5_EIMTE</name>
<sequence>MATSSSRRLNSADIRYNTSRLTIKALKQVVHKNPSSLQSSFTSWPLSCRTPSTGCLSIRPYILSKRSNTHAF</sequence>
<keyword evidence="2" id="KW-1185">Reference proteome</keyword>
<dbReference type="RefSeq" id="XP_013233426.1">
    <property type="nucleotide sequence ID" value="XM_013377972.1"/>
</dbReference>
<gene>
    <name evidence="1" type="ORF">ETH_00006625</name>
</gene>
<dbReference type="AlphaFoldDB" id="U6KXI5"/>
<evidence type="ECO:0000313" key="1">
    <source>
        <dbReference type="EMBL" id="CDJ42676.1"/>
    </source>
</evidence>
<proteinExistence type="predicted"/>